<dbReference type="InterPro" id="IPR016024">
    <property type="entry name" value="ARM-type_fold"/>
</dbReference>
<feature type="signal peptide" evidence="1">
    <location>
        <begin position="1"/>
        <end position="19"/>
    </location>
</feature>
<dbReference type="InterPro" id="IPR004155">
    <property type="entry name" value="PBS_lyase_HEAT"/>
</dbReference>
<keyword evidence="1" id="KW-0732">Signal</keyword>
<evidence type="ECO:0000313" key="3">
    <source>
        <dbReference type="Proteomes" id="UP000286985"/>
    </source>
</evidence>
<dbReference type="EMBL" id="PIPU01000002">
    <property type="protein sequence ID" value="RUO48440.1"/>
    <property type="molecule type" value="Genomic_DNA"/>
</dbReference>
<dbReference type="Pfam" id="PF13646">
    <property type="entry name" value="HEAT_2"/>
    <property type="match status" value="1"/>
</dbReference>
<reference evidence="3" key="1">
    <citation type="journal article" date="2018" name="Front. Microbiol.">
        <title>Genome-Based Analysis Reveals the Taxonomy and Diversity of the Family Idiomarinaceae.</title>
        <authorList>
            <person name="Liu Y."/>
            <person name="Lai Q."/>
            <person name="Shao Z."/>
        </authorList>
    </citation>
    <scope>NUCLEOTIDE SEQUENCE [LARGE SCALE GENOMIC DNA]</scope>
    <source>
        <strain evidence="3">908033</strain>
    </source>
</reference>
<accession>A0A432XIC2</accession>
<dbReference type="STRING" id="519452.SAMN04488139_2131"/>
<dbReference type="OrthoDB" id="7055541at2"/>
<sequence length="594" mass="65306">MKRALFVILLGLATPISHALDQVSPCATADACIALIPEKDVPSYSNGEADEAVKAQLRAFGRDALEPLAKLSAHPNSNKRQLADTLIADIKDIRQSDFELVRQVIQNNVKLDGSGGWAYRLLGRMGGDQAAAFLVSELLREGKGGNQIVFALVTIGQPAIPHLLNAIACKKNCNPESYAGFQEVFDDLHQLEISDQPSALALLALAKNNAIHPDMRKLALGWVGYITAESAPVEAELIRMVKANPELSEHVLTSLKVLKSAYAADLLVAKLAQGEGLYREWILRDIGHLGHTAKHVGADVEYYLNAEDWDTRASAARTLGFIGYQKAAPRLQTMLRNDQDWLQVHAAIQALHWLQHKPALDDLNHVATSHWYPIVRKFAATTAKRLAADKPPLQKDAEPYYTHRAKNCSAEQFAIVAEPEQVKIYDREFKGLSQFTYKHPWCADNEAGKADEYLAEFCATPKSTVQPNVAAKVGDSWLTGTNNGEWGGEMMAFYKDGAHELILNENIEDIYSYGSTAYATTGLAHLSMNNGMLYRATEIAKGFAVEPIYRLPGAPMTSWKITPQEILINTYSGPVIFNPATGLRTPDGCESGYR</sequence>
<comment type="caution">
    <text evidence="2">The sequence shown here is derived from an EMBL/GenBank/DDBJ whole genome shotgun (WGS) entry which is preliminary data.</text>
</comment>
<evidence type="ECO:0000256" key="1">
    <source>
        <dbReference type="SAM" id="SignalP"/>
    </source>
</evidence>
<feature type="chain" id="PRO_5019378643" evidence="1">
    <location>
        <begin position="20"/>
        <end position="594"/>
    </location>
</feature>
<organism evidence="2 3">
    <name type="scientific">Pseudidiomarina donghaiensis</name>
    <dbReference type="NCBI Taxonomy" id="519452"/>
    <lineage>
        <taxon>Bacteria</taxon>
        <taxon>Pseudomonadati</taxon>
        <taxon>Pseudomonadota</taxon>
        <taxon>Gammaproteobacteria</taxon>
        <taxon>Alteromonadales</taxon>
        <taxon>Idiomarinaceae</taxon>
        <taxon>Pseudidiomarina</taxon>
    </lineage>
</organism>
<protein>
    <submittedName>
        <fullName evidence="2">HEAT repeat domain-containing protein</fullName>
    </submittedName>
</protein>
<gene>
    <name evidence="2" type="ORF">CWE24_06555</name>
</gene>
<dbReference type="Proteomes" id="UP000286985">
    <property type="component" value="Unassembled WGS sequence"/>
</dbReference>
<dbReference type="Gene3D" id="1.25.10.10">
    <property type="entry name" value="Leucine-rich Repeat Variant"/>
    <property type="match status" value="1"/>
</dbReference>
<dbReference type="InterPro" id="IPR011989">
    <property type="entry name" value="ARM-like"/>
</dbReference>
<dbReference type="SUPFAM" id="SSF48371">
    <property type="entry name" value="ARM repeat"/>
    <property type="match status" value="1"/>
</dbReference>
<dbReference type="AlphaFoldDB" id="A0A432XIC2"/>
<keyword evidence="3" id="KW-1185">Reference proteome</keyword>
<dbReference type="SMART" id="SM00567">
    <property type="entry name" value="EZ_HEAT"/>
    <property type="match status" value="2"/>
</dbReference>
<evidence type="ECO:0000313" key="2">
    <source>
        <dbReference type="EMBL" id="RUO48440.1"/>
    </source>
</evidence>
<name>A0A432XIC2_9GAMM</name>
<dbReference type="RefSeq" id="WP_092841307.1">
    <property type="nucleotide sequence ID" value="NZ_FPCF01000006.1"/>
</dbReference>
<proteinExistence type="predicted"/>